<dbReference type="PIRSF" id="PIRSF006468">
    <property type="entry name" value="BCAT1"/>
    <property type="match status" value="1"/>
</dbReference>
<dbReference type="GO" id="GO:0005739">
    <property type="term" value="C:mitochondrion"/>
    <property type="evidence" value="ECO:0007669"/>
    <property type="project" value="TreeGrafter"/>
</dbReference>
<dbReference type="InterPro" id="IPR001544">
    <property type="entry name" value="Aminotrans_IV"/>
</dbReference>
<evidence type="ECO:0000256" key="4">
    <source>
        <dbReference type="ARBA" id="ARBA00022679"/>
    </source>
</evidence>
<keyword evidence="4" id="KW-0808">Transferase</keyword>
<keyword evidence="3" id="KW-0032">Aminotransferase</keyword>
<dbReference type="AlphaFoldDB" id="A0A8H6JE53"/>
<evidence type="ECO:0000256" key="2">
    <source>
        <dbReference type="ARBA" id="ARBA00009320"/>
    </source>
</evidence>
<evidence type="ECO:0000256" key="7">
    <source>
        <dbReference type="SAM" id="MobiDB-lite"/>
    </source>
</evidence>
<dbReference type="InterPro" id="IPR036038">
    <property type="entry name" value="Aminotransferase-like"/>
</dbReference>
<dbReference type="Proteomes" id="UP000639643">
    <property type="component" value="Unassembled WGS sequence"/>
</dbReference>
<dbReference type="OrthoDB" id="1732691at2759"/>
<dbReference type="GO" id="GO:0009099">
    <property type="term" value="P:L-valine biosynthetic process"/>
    <property type="evidence" value="ECO:0007669"/>
    <property type="project" value="TreeGrafter"/>
</dbReference>
<feature type="modified residue" description="N6-(pyridoxal phosphate)lysine" evidence="6">
    <location>
        <position position="209"/>
    </location>
</feature>
<dbReference type="CDD" id="cd01557">
    <property type="entry name" value="BCAT_beta_family"/>
    <property type="match status" value="1"/>
</dbReference>
<sequence>MTVTSPSPLDASRLKLEWTKHPKPTPGPDSPEVLSMKAATDHMITVSWTSARGWDDPKLTPYGPIPVMPSAKAFHYATEAFEGMKVYRGDDGKLRLLRPIYNCNRMLASAARISLPSFEPEELRKLIRKLCEIEAPKWLPKNQGGSNLYIRPSIIGTDDSLGTSAPEEALLYIFIIHWPTPKTNAPPLRLLSNPETAARAWPGGTGAAKIGANYGPTIQMLTEAKSLGYDQVLWLFGPDREITEAGAANFFVIWRTAEGALQMVTPPLGGDQTILAGGTRRSILELSRKMFSADRSDEVASEAESCEVVERKITMTEVAQAAEDNRVQTAFVTGTAYWLQPVSEILFNGKTVASPVGQIPHMVLLREKLNNIVYGREPSPWVEVVDENRDLRCIQ</sequence>
<dbReference type="PANTHER" id="PTHR11825:SF69">
    <property type="entry name" value="BRANCHED-CHAIN-AMINO-ACID AMINOTRANSFERASE"/>
    <property type="match status" value="1"/>
</dbReference>
<dbReference type="SUPFAM" id="SSF56752">
    <property type="entry name" value="D-aminoacid aminotransferase-like PLP-dependent enzymes"/>
    <property type="match status" value="1"/>
</dbReference>
<dbReference type="GO" id="GO:0004084">
    <property type="term" value="F:branched-chain-amino-acid transaminase activity"/>
    <property type="evidence" value="ECO:0007669"/>
    <property type="project" value="InterPro"/>
</dbReference>
<dbReference type="Gene3D" id="3.30.470.10">
    <property type="match status" value="1"/>
</dbReference>
<evidence type="ECO:0000313" key="8">
    <source>
        <dbReference type="EMBL" id="KAF6811001.1"/>
    </source>
</evidence>
<evidence type="ECO:0000256" key="6">
    <source>
        <dbReference type="PIRSR" id="PIRSR006468-1"/>
    </source>
</evidence>
<accession>A0A8H6JE53</accession>
<organism evidence="8 9">
    <name type="scientific">Colletotrichum musicola</name>
    <dbReference type="NCBI Taxonomy" id="2175873"/>
    <lineage>
        <taxon>Eukaryota</taxon>
        <taxon>Fungi</taxon>
        <taxon>Dikarya</taxon>
        <taxon>Ascomycota</taxon>
        <taxon>Pezizomycotina</taxon>
        <taxon>Sordariomycetes</taxon>
        <taxon>Hypocreomycetidae</taxon>
        <taxon>Glomerellales</taxon>
        <taxon>Glomerellaceae</taxon>
        <taxon>Colletotrichum</taxon>
        <taxon>Colletotrichum orchidearum species complex</taxon>
    </lineage>
</organism>
<comment type="caution">
    <text evidence="8">The sequence shown here is derived from an EMBL/GenBank/DDBJ whole genome shotgun (WGS) entry which is preliminary data.</text>
</comment>
<keyword evidence="9" id="KW-1185">Reference proteome</keyword>
<protein>
    <submittedName>
        <fullName evidence="8">Branched-chain amino acid cytosolic</fullName>
    </submittedName>
</protein>
<dbReference type="GO" id="GO:0009098">
    <property type="term" value="P:L-leucine biosynthetic process"/>
    <property type="evidence" value="ECO:0007669"/>
    <property type="project" value="TreeGrafter"/>
</dbReference>
<evidence type="ECO:0000313" key="9">
    <source>
        <dbReference type="Proteomes" id="UP000639643"/>
    </source>
</evidence>
<reference evidence="8" key="1">
    <citation type="journal article" date="2020" name="Phytopathology">
        <title>Genome Sequence Resources of Colletotrichum truncatum, C. plurivorum, C. musicola, and C. sojae: Four Species Pathogenic to Soybean (Glycine max).</title>
        <authorList>
            <person name="Rogerio F."/>
            <person name="Boufleur T.R."/>
            <person name="Ciampi-Guillardi M."/>
            <person name="Sukno S.A."/>
            <person name="Thon M.R."/>
            <person name="Massola Junior N.S."/>
            <person name="Baroncelli R."/>
        </authorList>
    </citation>
    <scope>NUCLEOTIDE SEQUENCE</scope>
    <source>
        <strain evidence="8">LFN0074</strain>
    </source>
</reference>
<feature type="region of interest" description="Disordered" evidence="7">
    <location>
        <begin position="1"/>
        <end position="32"/>
    </location>
</feature>
<dbReference type="InterPro" id="IPR005786">
    <property type="entry name" value="B_amino_transII"/>
</dbReference>
<evidence type="ECO:0000256" key="1">
    <source>
        <dbReference type="ARBA" id="ARBA00001933"/>
    </source>
</evidence>
<dbReference type="Pfam" id="PF01063">
    <property type="entry name" value="Aminotran_4"/>
    <property type="match status" value="1"/>
</dbReference>
<keyword evidence="5" id="KW-0663">Pyridoxal phosphate</keyword>
<evidence type="ECO:0000256" key="5">
    <source>
        <dbReference type="ARBA" id="ARBA00022898"/>
    </source>
</evidence>
<dbReference type="EMBL" id="WIGM01000831">
    <property type="protein sequence ID" value="KAF6811001.1"/>
    <property type="molecule type" value="Genomic_DNA"/>
</dbReference>
<evidence type="ECO:0000256" key="3">
    <source>
        <dbReference type="ARBA" id="ARBA00022576"/>
    </source>
</evidence>
<comment type="similarity">
    <text evidence="2">Belongs to the class-IV pyridoxal-phosphate-dependent aminotransferase family.</text>
</comment>
<proteinExistence type="inferred from homology"/>
<dbReference type="InterPro" id="IPR043131">
    <property type="entry name" value="BCAT-like_N"/>
</dbReference>
<dbReference type="PANTHER" id="PTHR11825">
    <property type="entry name" value="SUBGROUP IIII AMINOTRANSFERASE"/>
    <property type="match status" value="1"/>
</dbReference>
<dbReference type="InterPro" id="IPR033939">
    <property type="entry name" value="BCAT_family"/>
</dbReference>
<gene>
    <name evidence="8" type="ORF">CMUS01_13348</name>
</gene>
<dbReference type="InterPro" id="IPR043132">
    <property type="entry name" value="BCAT-like_C"/>
</dbReference>
<dbReference type="Gene3D" id="3.20.10.10">
    <property type="entry name" value="D-amino Acid Aminotransferase, subunit A, domain 2"/>
    <property type="match status" value="1"/>
</dbReference>
<name>A0A8H6JE53_9PEZI</name>
<comment type="cofactor">
    <cofactor evidence="1">
        <name>pyridoxal 5'-phosphate</name>
        <dbReference type="ChEBI" id="CHEBI:597326"/>
    </cofactor>
</comment>